<keyword evidence="5" id="KW-1185">Reference proteome</keyword>
<protein>
    <submittedName>
        <fullName evidence="4">Response regulator</fullName>
    </submittedName>
</protein>
<evidence type="ECO:0000313" key="4">
    <source>
        <dbReference type="EMBL" id="KAA2236486.1"/>
    </source>
</evidence>
<dbReference type="AlphaFoldDB" id="A0A5B2VCS7"/>
<comment type="caution">
    <text evidence="4">The sequence shown here is derived from an EMBL/GenBank/DDBJ whole genome shotgun (WGS) entry which is preliminary data.</text>
</comment>
<dbReference type="InterPro" id="IPR011006">
    <property type="entry name" value="CheY-like_superfamily"/>
</dbReference>
<keyword evidence="1 2" id="KW-0597">Phosphoprotein</keyword>
<dbReference type="SUPFAM" id="SSF52172">
    <property type="entry name" value="CheY-like"/>
    <property type="match status" value="1"/>
</dbReference>
<reference evidence="4 5" key="2">
    <citation type="submission" date="2019-09" db="EMBL/GenBank/DDBJ databases">
        <authorList>
            <person name="Jin C."/>
        </authorList>
    </citation>
    <scope>NUCLEOTIDE SEQUENCE [LARGE SCALE GENOMIC DNA]</scope>
    <source>
        <strain evidence="4 5">BN140002</strain>
    </source>
</reference>
<dbReference type="OrthoDB" id="9784719at2"/>
<dbReference type="RefSeq" id="WP_149819015.1">
    <property type="nucleotide sequence ID" value="NZ_VUOA01000027.1"/>
</dbReference>
<evidence type="ECO:0000313" key="5">
    <source>
        <dbReference type="Proteomes" id="UP000323142"/>
    </source>
</evidence>
<dbReference type="PROSITE" id="PS50110">
    <property type="entry name" value="RESPONSE_REGULATORY"/>
    <property type="match status" value="1"/>
</dbReference>
<dbReference type="Gene3D" id="3.40.50.2300">
    <property type="match status" value="1"/>
</dbReference>
<gene>
    <name evidence="4" type="ORF">F0L46_15210</name>
</gene>
<evidence type="ECO:0000256" key="1">
    <source>
        <dbReference type="ARBA" id="ARBA00022553"/>
    </source>
</evidence>
<dbReference type="SMART" id="SM00448">
    <property type="entry name" value="REC"/>
    <property type="match status" value="1"/>
</dbReference>
<feature type="modified residue" description="4-aspartylphosphate" evidence="2">
    <location>
        <position position="57"/>
    </location>
</feature>
<dbReference type="GO" id="GO:0000160">
    <property type="term" value="P:phosphorelay signal transduction system"/>
    <property type="evidence" value="ECO:0007669"/>
    <property type="project" value="InterPro"/>
</dbReference>
<dbReference type="Proteomes" id="UP000323142">
    <property type="component" value="Unassembled WGS sequence"/>
</dbReference>
<dbReference type="PANTHER" id="PTHR44591:SF21">
    <property type="entry name" value="TWO-COMPONENT RESPONSE REGULATOR"/>
    <property type="match status" value="1"/>
</dbReference>
<dbReference type="InterPro" id="IPR050595">
    <property type="entry name" value="Bact_response_regulator"/>
</dbReference>
<evidence type="ECO:0000256" key="2">
    <source>
        <dbReference type="PROSITE-ProRule" id="PRU00169"/>
    </source>
</evidence>
<proteinExistence type="predicted"/>
<dbReference type="InterPro" id="IPR001789">
    <property type="entry name" value="Sig_transdc_resp-reg_receiver"/>
</dbReference>
<dbReference type="PANTHER" id="PTHR44591">
    <property type="entry name" value="STRESS RESPONSE REGULATOR PROTEIN 1"/>
    <property type="match status" value="1"/>
</dbReference>
<sequence>MSGSERVVLCVEDDAIVRMFVTDALADAGFHVLEAGSAAEALVSLAARGDVHALVTDVDMPPGMNGFALAHRVSEQWPGIAVVVLSGCLSPSPGDLPPGSTFLEKPVSEARLIAEVTRACGARGAPQAEDWNQHADAA</sequence>
<accession>A0A5B2VCS7</accession>
<name>A0A5B2VCS7_9HYPH</name>
<organism evidence="4 5">
    <name type="scientific">Salinarimonas soli</name>
    <dbReference type="NCBI Taxonomy" id="1638099"/>
    <lineage>
        <taxon>Bacteria</taxon>
        <taxon>Pseudomonadati</taxon>
        <taxon>Pseudomonadota</taxon>
        <taxon>Alphaproteobacteria</taxon>
        <taxon>Hyphomicrobiales</taxon>
        <taxon>Salinarimonadaceae</taxon>
        <taxon>Salinarimonas</taxon>
    </lineage>
</organism>
<reference evidence="4 5" key="1">
    <citation type="submission" date="2019-09" db="EMBL/GenBank/DDBJ databases">
        <title>Salinarimonas rosea gen. nov., sp. nov., a new member of the a-2 subgroup of the Proteobacteria.</title>
        <authorList>
            <person name="Liu J."/>
        </authorList>
    </citation>
    <scope>NUCLEOTIDE SEQUENCE [LARGE SCALE GENOMIC DNA]</scope>
    <source>
        <strain evidence="4 5">BN140002</strain>
    </source>
</reference>
<dbReference type="Pfam" id="PF00072">
    <property type="entry name" value="Response_reg"/>
    <property type="match status" value="1"/>
</dbReference>
<dbReference type="EMBL" id="VUOA01000027">
    <property type="protein sequence ID" value="KAA2236486.1"/>
    <property type="molecule type" value="Genomic_DNA"/>
</dbReference>
<feature type="domain" description="Response regulatory" evidence="3">
    <location>
        <begin position="7"/>
        <end position="120"/>
    </location>
</feature>
<evidence type="ECO:0000259" key="3">
    <source>
        <dbReference type="PROSITE" id="PS50110"/>
    </source>
</evidence>